<keyword evidence="1 11" id="KW-0540">Nuclease</keyword>
<dbReference type="InterPro" id="IPR050534">
    <property type="entry name" value="Coronavir_polyprotein_1ab"/>
</dbReference>
<feature type="region of interest" description="Disordered" evidence="12">
    <location>
        <begin position="581"/>
        <end position="602"/>
    </location>
</feature>
<evidence type="ECO:0000313" key="16">
    <source>
        <dbReference type="Proteomes" id="UP000198832"/>
    </source>
</evidence>
<dbReference type="STRING" id="574651.SAMN04487968_102323"/>
<evidence type="ECO:0000259" key="13">
    <source>
        <dbReference type="Pfam" id="PF13538"/>
    </source>
</evidence>
<dbReference type="SUPFAM" id="SSF52540">
    <property type="entry name" value="P-loop containing nucleoside triphosphate hydrolases"/>
    <property type="match status" value="2"/>
</dbReference>
<dbReference type="GO" id="GO:0009338">
    <property type="term" value="C:exodeoxyribonuclease V complex"/>
    <property type="evidence" value="ECO:0007669"/>
    <property type="project" value="InterPro"/>
</dbReference>
<comment type="function">
    <text evidence="11">A helicase/nuclease that prepares dsDNA breaks (DSB) for recombinational DNA repair. Binds to DSBs and unwinds DNA via a highly rapid and processive ATP-dependent bidirectional helicase activity. Unwinds dsDNA until it encounters a Chi (crossover hotspot instigator) sequence from the 3' direction. Cuts ssDNA a few nucleotides 3' to the Chi site. The properties and activities of the enzyme are changed at Chi. The Chi-altered holoenzyme produces a long 3'-ssDNA overhang and facilitates RecA-binding to the ssDNA for homologous DNA recombination and repair. Holoenzyme degrades any linearized DNA that is unable to undergo homologous recombination. In the holoenzyme this subunit has ssDNA-dependent ATPase and 5'-3' helicase activity. When added to pre-assembled RecBC greatly stimulates nuclease activity and augments holoenzyme processivity. Negatively regulates the RecA-loading ability of RecBCD.</text>
</comment>
<feature type="domain" description="UvrD-like helicase C-terminal" evidence="13">
    <location>
        <begin position="512"/>
        <end position="559"/>
    </location>
</feature>
<evidence type="ECO:0000256" key="7">
    <source>
        <dbReference type="ARBA" id="ARBA00022840"/>
    </source>
</evidence>
<feature type="binding site" evidence="11">
    <location>
        <begin position="179"/>
        <end position="186"/>
    </location>
    <ligand>
        <name>ATP</name>
        <dbReference type="ChEBI" id="CHEBI:30616"/>
    </ligand>
</feature>
<evidence type="ECO:0000256" key="2">
    <source>
        <dbReference type="ARBA" id="ARBA00022741"/>
    </source>
</evidence>
<dbReference type="GO" id="GO:0000724">
    <property type="term" value="P:double-strand break repair via homologous recombination"/>
    <property type="evidence" value="ECO:0007669"/>
    <property type="project" value="UniProtKB-UniRule"/>
</dbReference>
<comment type="catalytic activity">
    <reaction evidence="11">
        <text>ATP + H2O = ADP + phosphate + H(+)</text>
        <dbReference type="Rhea" id="RHEA:13065"/>
        <dbReference type="ChEBI" id="CHEBI:15377"/>
        <dbReference type="ChEBI" id="CHEBI:15378"/>
        <dbReference type="ChEBI" id="CHEBI:30616"/>
        <dbReference type="ChEBI" id="CHEBI:43474"/>
        <dbReference type="ChEBI" id="CHEBI:456216"/>
        <dbReference type="EC" id="5.6.2.3"/>
    </reaction>
</comment>
<evidence type="ECO:0000256" key="11">
    <source>
        <dbReference type="HAMAP-Rule" id="MF_01487"/>
    </source>
</evidence>
<protein>
    <recommendedName>
        <fullName evidence="11">RecBCD enzyme subunit RecD</fullName>
        <ecNumber evidence="11">5.6.2.3</ecNumber>
    </recommendedName>
    <alternativeName>
        <fullName evidence="11">DNA 5'-3' helicase subunit RecD</fullName>
    </alternativeName>
    <alternativeName>
        <fullName evidence="11">Exonuclease V subunit RecD</fullName>
        <shortName evidence="11">ExoV subunit RecD</shortName>
    </alternativeName>
    <alternativeName>
        <fullName evidence="11">Helicase/nuclease RecBCD subunit RecD</fullName>
    </alternativeName>
</protein>
<evidence type="ECO:0000256" key="4">
    <source>
        <dbReference type="ARBA" id="ARBA00022801"/>
    </source>
</evidence>
<dbReference type="PANTHER" id="PTHR43788">
    <property type="entry name" value="DNA2/NAM7 HELICASE FAMILY MEMBER"/>
    <property type="match status" value="1"/>
</dbReference>
<dbReference type="GO" id="GO:0008854">
    <property type="term" value="F:exodeoxyribonuclease V activity"/>
    <property type="evidence" value="ECO:0007669"/>
    <property type="project" value="InterPro"/>
</dbReference>
<name>A0A1I1EZN0_9ACTN</name>
<proteinExistence type="inferred from homology"/>
<dbReference type="GO" id="GO:0003677">
    <property type="term" value="F:DNA binding"/>
    <property type="evidence" value="ECO:0007669"/>
    <property type="project" value="UniProtKB-UniRule"/>
</dbReference>
<dbReference type="InterPro" id="IPR049550">
    <property type="entry name" value="RecD_N"/>
</dbReference>
<dbReference type="InterPro" id="IPR006344">
    <property type="entry name" value="RecD"/>
</dbReference>
<evidence type="ECO:0000256" key="5">
    <source>
        <dbReference type="ARBA" id="ARBA00022806"/>
    </source>
</evidence>
<dbReference type="Gene3D" id="1.10.10.1020">
    <property type="entry name" value="RecBCD complex, subunit RecD, N-terminal domain"/>
    <property type="match status" value="1"/>
</dbReference>
<keyword evidence="16" id="KW-1185">Reference proteome</keyword>
<dbReference type="AlphaFoldDB" id="A0A1I1EZN0"/>
<gene>
    <name evidence="11" type="primary">recD</name>
    <name evidence="15" type="ORF">SAMN04487968_102323</name>
</gene>
<evidence type="ECO:0000256" key="3">
    <source>
        <dbReference type="ARBA" id="ARBA00022763"/>
    </source>
</evidence>
<evidence type="ECO:0000256" key="10">
    <source>
        <dbReference type="ARBA" id="ARBA00023235"/>
    </source>
</evidence>
<dbReference type="OrthoDB" id="9763659at2"/>
<evidence type="ECO:0000313" key="15">
    <source>
        <dbReference type="EMBL" id="SFB92659.1"/>
    </source>
</evidence>
<comment type="similarity">
    <text evidence="11">Belongs to the RecD family.</text>
</comment>
<keyword evidence="5 11" id="KW-0347">Helicase</keyword>
<dbReference type="EMBL" id="FOLB01000002">
    <property type="protein sequence ID" value="SFB92659.1"/>
    <property type="molecule type" value="Genomic_DNA"/>
</dbReference>
<keyword evidence="8 11" id="KW-0238">DNA-binding</keyword>
<dbReference type="GO" id="GO:0016887">
    <property type="term" value="F:ATP hydrolysis activity"/>
    <property type="evidence" value="ECO:0007669"/>
    <property type="project" value="RHEA"/>
</dbReference>
<evidence type="ECO:0000256" key="6">
    <source>
        <dbReference type="ARBA" id="ARBA00022839"/>
    </source>
</evidence>
<keyword evidence="2 11" id="KW-0547">Nucleotide-binding</keyword>
<dbReference type="InterPro" id="IPR027785">
    <property type="entry name" value="UvrD-like_helicase_C"/>
</dbReference>
<evidence type="ECO:0000259" key="14">
    <source>
        <dbReference type="Pfam" id="PF21185"/>
    </source>
</evidence>
<evidence type="ECO:0000256" key="1">
    <source>
        <dbReference type="ARBA" id="ARBA00022722"/>
    </source>
</evidence>
<dbReference type="PANTHER" id="PTHR43788:SF6">
    <property type="entry name" value="DNA HELICASE B"/>
    <property type="match status" value="1"/>
</dbReference>
<dbReference type="NCBIfam" id="TIGR01447">
    <property type="entry name" value="recD"/>
    <property type="match status" value="1"/>
</dbReference>
<organism evidence="15 16">
    <name type="scientific">Nocardioides terrae</name>
    <dbReference type="NCBI Taxonomy" id="574651"/>
    <lineage>
        <taxon>Bacteria</taxon>
        <taxon>Bacillati</taxon>
        <taxon>Actinomycetota</taxon>
        <taxon>Actinomycetes</taxon>
        <taxon>Propionibacteriales</taxon>
        <taxon>Nocardioidaceae</taxon>
        <taxon>Nocardioides</taxon>
    </lineage>
</organism>
<dbReference type="EC" id="5.6.2.3" evidence="11"/>
<dbReference type="InterPro" id="IPR041851">
    <property type="entry name" value="RecD_N_sf"/>
</dbReference>
<dbReference type="GO" id="GO:0005524">
    <property type="term" value="F:ATP binding"/>
    <property type="evidence" value="ECO:0007669"/>
    <property type="project" value="UniProtKB-UniRule"/>
</dbReference>
<comment type="subunit">
    <text evidence="11">Heterotrimer of RecB, RecC and RecD. All subunits contribute to DNA-binding.</text>
</comment>
<dbReference type="HAMAP" id="MF_01487">
    <property type="entry name" value="RecD"/>
    <property type="match status" value="1"/>
</dbReference>
<dbReference type="GO" id="GO:0017116">
    <property type="term" value="F:single-stranded DNA helicase activity"/>
    <property type="evidence" value="ECO:0007669"/>
    <property type="project" value="TreeGrafter"/>
</dbReference>
<dbReference type="InterPro" id="IPR027417">
    <property type="entry name" value="P-loop_NTPase"/>
</dbReference>
<keyword evidence="3 11" id="KW-0227">DNA damage</keyword>
<feature type="domain" description="RecBCD enzyme subunit RecD N-terminal" evidence="14">
    <location>
        <begin position="29"/>
        <end position="99"/>
    </location>
</feature>
<accession>A0A1I1EZN0</accession>
<evidence type="ECO:0000256" key="12">
    <source>
        <dbReference type="SAM" id="MobiDB-lite"/>
    </source>
</evidence>
<keyword evidence="6 11" id="KW-0269">Exonuclease</keyword>
<dbReference type="RefSeq" id="WP_091120637.1">
    <property type="nucleotide sequence ID" value="NZ_FOLB01000002.1"/>
</dbReference>
<keyword evidence="4 11" id="KW-0378">Hydrolase</keyword>
<dbReference type="Pfam" id="PF13538">
    <property type="entry name" value="UvrD_C_2"/>
    <property type="match status" value="1"/>
</dbReference>
<keyword evidence="10 11" id="KW-0413">Isomerase</keyword>
<reference evidence="15 16" key="1">
    <citation type="submission" date="2016-10" db="EMBL/GenBank/DDBJ databases">
        <authorList>
            <person name="de Groot N.N."/>
        </authorList>
    </citation>
    <scope>NUCLEOTIDE SEQUENCE [LARGE SCALE GENOMIC DNA]</scope>
    <source>
        <strain evidence="15 16">CGMCC 1.7056</strain>
    </source>
</reference>
<dbReference type="GO" id="GO:0043139">
    <property type="term" value="F:5'-3' DNA helicase activity"/>
    <property type="evidence" value="ECO:0007669"/>
    <property type="project" value="UniProtKB-UniRule"/>
</dbReference>
<evidence type="ECO:0000256" key="9">
    <source>
        <dbReference type="ARBA" id="ARBA00023204"/>
    </source>
</evidence>
<dbReference type="Pfam" id="PF21185">
    <property type="entry name" value="RecD_N"/>
    <property type="match status" value="1"/>
</dbReference>
<sequence length="602" mass="63464">MIERWESDDPRDARLALGATGLLRDFNRAGALTAADVHVATRTAELVGESADDVRLAVALAVRAARLGSVCVDLSALPAQDATLPWPTVDGWLDRVSASPLVAGSVVQVDRGLLYLDRYHREEGQVRDDLLARLAAAPPAIDDPALAEAAERLFPGEGYAEQRAAALAAARQWTTVLTGGPGTGKTTTVAGLLALVAGQSDRPLRIALTAPTGKAAARLQEAVEDAQRADRFSDDDRQRLGRPQASTLHRLLGWRPGSSTRFKHHRGNKLPHDVIVVDETSMVSLTMMARLIEAVRPDARLVLVGDPDQLASVEAGALLSDLVTGLAVRAPATVAGLQTTHRFGEAIGGLAAALRDEDADLVLGLLTAGDPALELVDPGDADAMAALQADLTHHATTVRDAALTGDAAGAVAAADAHRLLCAHREGPWGAAHWNRQVERWLGEATGVRVGAAWGQEWYAGRPILITANDYGLDVFNGDTGVTVQTGETLTAFVPGAQLRTFAPSRLGDVETLHAMTVHKSQGSQARVVTVLLPPEDSPLLTLELFYTAVTRAQERVRVVGTPASVRAAIGRRALRATGLRQRLADGSPSVPPAGSEPLDATP</sequence>
<keyword evidence="7 11" id="KW-0067">ATP-binding</keyword>
<comment type="miscellaneous">
    <text evidence="11">In the RecBCD complex, RecB has a slow 3'-5' helicase, an exonuclease activity and loads RecA onto ssDNA, RecD has a fast 5'-3' helicase activity, while RecC stimulates the ATPase and processivity of the RecB helicase and contributes to recognition of the Chi site.</text>
</comment>
<dbReference type="Proteomes" id="UP000198832">
    <property type="component" value="Unassembled WGS sequence"/>
</dbReference>
<dbReference type="CDD" id="cd18809">
    <property type="entry name" value="SF1_C_RecD"/>
    <property type="match status" value="1"/>
</dbReference>
<keyword evidence="9 11" id="KW-0234">DNA repair</keyword>
<evidence type="ECO:0000256" key="8">
    <source>
        <dbReference type="ARBA" id="ARBA00023125"/>
    </source>
</evidence>
<dbReference type="CDD" id="cd17933">
    <property type="entry name" value="DEXSc_RecD-like"/>
    <property type="match status" value="1"/>
</dbReference>
<dbReference type="Pfam" id="PF13245">
    <property type="entry name" value="AAA_19"/>
    <property type="match status" value="1"/>
</dbReference>
<dbReference type="Gene3D" id="3.40.50.300">
    <property type="entry name" value="P-loop containing nucleotide triphosphate hydrolases"/>
    <property type="match status" value="3"/>
</dbReference>